<organism evidence="1 2">
    <name type="scientific">Rhododendron molle</name>
    <name type="common">Chinese azalea</name>
    <name type="synonym">Azalea mollis</name>
    <dbReference type="NCBI Taxonomy" id="49168"/>
    <lineage>
        <taxon>Eukaryota</taxon>
        <taxon>Viridiplantae</taxon>
        <taxon>Streptophyta</taxon>
        <taxon>Embryophyta</taxon>
        <taxon>Tracheophyta</taxon>
        <taxon>Spermatophyta</taxon>
        <taxon>Magnoliopsida</taxon>
        <taxon>eudicotyledons</taxon>
        <taxon>Gunneridae</taxon>
        <taxon>Pentapetalae</taxon>
        <taxon>asterids</taxon>
        <taxon>Ericales</taxon>
        <taxon>Ericaceae</taxon>
        <taxon>Ericoideae</taxon>
        <taxon>Rhodoreae</taxon>
        <taxon>Rhododendron</taxon>
    </lineage>
</organism>
<dbReference type="EMBL" id="CM046400">
    <property type="protein sequence ID" value="KAI8525373.1"/>
    <property type="molecule type" value="Genomic_DNA"/>
</dbReference>
<reference evidence="1" key="1">
    <citation type="submission" date="2022-02" db="EMBL/GenBank/DDBJ databases">
        <title>Plant Genome Project.</title>
        <authorList>
            <person name="Zhang R.-G."/>
        </authorList>
    </citation>
    <scope>NUCLEOTIDE SEQUENCE</scope>
    <source>
        <strain evidence="1">AT1</strain>
    </source>
</reference>
<proteinExistence type="predicted"/>
<sequence length="68" mass="7822">MTNVTRLYELSNMCAIPERTDFLILVSSVKHSHCNQGEHNPFSSIIPRTLAHRSEIKNKQKINKLEDS</sequence>
<accession>A0ACC0LB22</accession>
<name>A0ACC0LB22_RHOML</name>
<evidence type="ECO:0000313" key="1">
    <source>
        <dbReference type="EMBL" id="KAI8525373.1"/>
    </source>
</evidence>
<comment type="caution">
    <text evidence="1">The sequence shown here is derived from an EMBL/GenBank/DDBJ whole genome shotgun (WGS) entry which is preliminary data.</text>
</comment>
<gene>
    <name evidence="1" type="ORF">RHMOL_Rhmol13G0225300</name>
</gene>
<dbReference type="Proteomes" id="UP001062846">
    <property type="component" value="Chromosome 13"/>
</dbReference>
<evidence type="ECO:0000313" key="2">
    <source>
        <dbReference type="Proteomes" id="UP001062846"/>
    </source>
</evidence>
<protein>
    <submittedName>
        <fullName evidence="1">Uncharacterized protein</fullName>
    </submittedName>
</protein>
<keyword evidence="2" id="KW-1185">Reference proteome</keyword>